<dbReference type="EC" id="6.3.2.3" evidence="5"/>
<dbReference type="GO" id="GO:0043295">
    <property type="term" value="F:glutathione binding"/>
    <property type="evidence" value="ECO:0007669"/>
    <property type="project" value="TreeGrafter"/>
</dbReference>
<dbReference type="SUPFAM" id="SSF56059">
    <property type="entry name" value="Glutathione synthetase ATP-binding domain-like"/>
    <property type="match status" value="1"/>
</dbReference>
<evidence type="ECO:0000256" key="4">
    <source>
        <dbReference type="ARBA" id="ARBA00011738"/>
    </source>
</evidence>
<evidence type="ECO:0000256" key="6">
    <source>
        <dbReference type="ARBA" id="ARBA00020821"/>
    </source>
</evidence>
<evidence type="ECO:0000313" key="15">
    <source>
        <dbReference type="EMBL" id="CAD7206359.1"/>
    </source>
</evidence>
<sequence>MKLRPFQDKFGEEAIQLALANPDKFVLKPQREGGGNNVYGEKVREELLAMKDSKERTAWILMDRICPPIQTCYIVRPGQEGLPPLSDLVSELGIFGVIIGDKDNIFVNKQVGHMLRTKLSSADEGGVAAGSGALDSPYLIDAVLTC</sequence>
<dbReference type="InterPro" id="IPR005615">
    <property type="entry name" value="Glutathione_synthase"/>
</dbReference>
<evidence type="ECO:0000256" key="1">
    <source>
        <dbReference type="ARBA" id="ARBA00001946"/>
    </source>
</evidence>
<evidence type="ECO:0000256" key="9">
    <source>
        <dbReference type="ARBA" id="ARBA00022723"/>
    </source>
</evidence>
<keyword evidence="11" id="KW-0067">ATP-binding</keyword>
<comment type="similarity">
    <text evidence="3">Belongs to the eukaryotic GSH synthase family.</text>
</comment>
<comment type="subunit">
    <text evidence="4">Homodimer.</text>
</comment>
<dbReference type="PANTHER" id="PTHR11130">
    <property type="entry name" value="GLUTATHIONE SYNTHETASE"/>
    <property type="match status" value="1"/>
</dbReference>
<evidence type="ECO:0000256" key="12">
    <source>
        <dbReference type="ARBA" id="ARBA00022842"/>
    </source>
</evidence>
<dbReference type="GO" id="GO:0046872">
    <property type="term" value="F:metal ion binding"/>
    <property type="evidence" value="ECO:0007669"/>
    <property type="project" value="UniProtKB-KW"/>
</dbReference>
<evidence type="ECO:0000256" key="5">
    <source>
        <dbReference type="ARBA" id="ARBA00012214"/>
    </source>
</evidence>
<evidence type="ECO:0000256" key="8">
    <source>
        <dbReference type="ARBA" id="ARBA00022684"/>
    </source>
</evidence>
<dbReference type="Gene3D" id="3.30.470.20">
    <property type="entry name" value="ATP-grasp fold, B domain"/>
    <property type="match status" value="1"/>
</dbReference>
<evidence type="ECO:0000256" key="14">
    <source>
        <dbReference type="ARBA" id="ARBA00048871"/>
    </source>
</evidence>
<protein>
    <recommendedName>
        <fullName evidence="6">Glutathione synthetase</fullName>
        <ecNumber evidence="5">6.3.2.3</ecNumber>
    </recommendedName>
    <alternativeName>
        <fullName evidence="13">Glutathione synthase</fullName>
    </alternativeName>
</protein>
<dbReference type="GO" id="GO:0005524">
    <property type="term" value="F:ATP binding"/>
    <property type="evidence" value="ECO:0007669"/>
    <property type="project" value="UniProtKB-KW"/>
</dbReference>
<evidence type="ECO:0000256" key="7">
    <source>
        <dbReference type="ARBA" id="ARBA00022598"/>
    </source>
</evidence>
<proteinExistence type="inferred from homology"/>
<comment type="cofactor">
    <cofactor evidence="1">
        <name>Mg(2+)</name>
        <dbReference type="ChEBI" id="CHEBI:18420"/>
    </cofactor>
</comment>
<dbReference type="GO" id="GO:0005829">
    <property type="term" value="C:cytosol"/>
    <property type="evidence" value="ECO:0007669"/>
    <property type="project" value="TreeGrafter"/>
</dbReference>
<dbReference type="GO" id="GO:0004363">
    <property type="term" value="F:glutathione synthase activity"/>
    <property type="evidence" value="ECO:0007669"/>
    <property type="project" value="UniProtKB-EC"/>
</dbReference>
<evidence type="ECO:0000256" key="10">
    <source>
        <dbReference type="ARBA" id="ARBA00022741"/>
    </source>
</evidence>
<keyword evidence="8" id="KW-0317">Glutathione biosynthesis</keyword>
<dbReference type="FunFam" id="3.30.1490.50:FF:000001">
    <property type="entry name" value="Glutathione synthetase"/>
    <property type="match status" value="1"/>
</dbReference>
<keyword evidence="12" id="KW-0460">Magnesium</keyword>
<evidence type="ECO:0000256" key="11">
    <source>
        <dbReference type="ARBA" id="ARBA00022840"/>
    </source>
</evidence>
<keyword evidence="9" id="KW-0479">Metal-binding</keyword>
<dbReference type="PANTHER" id="PTHR11130:SF0">
    <property type="entry name" value="GLUTATHIONE SYNTHETASE"/>
    <property type="match status" value="1"/>
</dbReference>
<comment type="catalytic activity">
    <reaction evidence="14">
        <text>gamma-L-glutamyl-L-cysteine + glycine + ATP = glutathione + ADP + phosphate + H(+)</text>
        <dbReference type="Rhea" id="RHEA:13557"/>
        <dbReference type="ChEBI" id="CHEBI:15378"/>
        <dbReference type="ChEBI" id="CHEBI:30616"/>
        <dbReference type="ChEBI" id="CHEBI:43474"/>
        <dbReference type="ChEBI" id="CHEBI:57305"/>
        <dbReference type="ChEBI" id="CHEBI:57925"/>
        <dbReference type="ChEBI" id="CHEBI:58173"/>
        <dbReference type="ChEBI" id="CHEBI:456216"/>
        <dbReference type="EC" id="6.3.2.3"/>
    </reaction>
    <physiologicalReaction direction="left-to-right" evidence="14">
        <dbReference type="Rhea" id="RHEA:13558"/>
    </physiologicalReaction>
</comment>
<name>A0A7R8VZJ3_TIMDO</name>
<dbReference type="Pfam" id="PF03917">
    <property type="entry name" value="GSH_synth_ATP"/>
    <property type="match status" value="1"/>
</dbReference>
<comment type="pathway">
    <text evidence="2">Sulfur metabolism; glutathione biosynthesis; glutathione from L-cysteine and L-glutamate: step 2/2.</text>
</comment>
<keyword evidence="10" id="KW-0547">Nucleotide-binding</keyword>
<organism evidence="15">
    <name type="scientific">Timema douglasi</name>
    <name type="common">Walking stick</name>
    <dbReference type="NCBI Taxonomy" id="61478"/>
    <lineage>
        <taxon>Eukaryota</taxon>
        <taxon>Metazoa</taxon>
        <taxon>Ecdysozoa</taxon>
        <taxon>Arthropoda</taxon>
        <taxon>Hexapoda</taxon>
        <taxon>Insecta</taxon>
        <taxon>Pterygota</taxon>
        <taxon>Neoptera</taxon>
        <taxon>Polyneoptera</taxon>
        <taxon>Phasmatodea</taxon>
        <taxon>Timematodea</taxon>
        <taxon>Timematoidea</taxon>
        <taxon>Timematidae</taxon>
        <taxon>Timema</taxon>
    </lineage>
</organism>
<keyword evidence="7" id="KW-0436">Ligase</keyword>
<dbReference type="AlphaFoldDB" id="A0A7R8VZJ3"/>
<gene>
    <name evidence="15" type="ORF">TDIB3V08_LOCUS12508</name>
</gene>
<evidence type="ECO:0000256" key="3">
    <source>
        <dbReference type="ARBA" id="ARBA00010385"/>
    </source>
</evidence>
<evidence type="ECO:0000256" key="2">
    <source>
        <dbReference type="ARBA" id="ARBA00004965"/>
    </source>
</evidence>
<dbReference type="InterPro" id="IPR014709">
    <property type="entry name" value="Glutathione_synthase_C_euk"/>
</dbReference>
<reference evidence="15" key="1">
    <citation type="submission" date="2020-11" db="EMBL/GenBank/DDBJ databases">
        <authorList>
            <person name="Tran Van P."/>
        </authorList>
    </citation>
    <scope>NUCLEOTIDE SEQUENCE</scope>
</reference>
<evidence type="ECO:0000256" key="13">
    <source>
        <dbReference type="ARBA" id="ARBA00030403"/>
    </source>
</evidence>
<dbReference type="Gene3D" id="3.30.1490.50">
    <property type="match status" value="1"/>
</dbReference>
<accession>A0A7R8VZJ3</accession>
<dbReference type="EMBL" id="OA581096">
    <property type="protein sequence ID" value="CAD7206359.1"/>
    <property type="molecule type" value="Genomic_DNA"/>
</dbReference>